<dbReference type="Proteomes" id="UP000195913">
    <property type="component" value="Unassembled WGS sequence"/>
</dbReference>
<dbReference type="GO" id="GO:0008168">
    <property type="term" value="F:methyltransferase activity"/>
    <property type="evidence" value="ECO:0007669"/>
    <property type="project" value="UniProtKB-KW"/>
</dbReference>
<dbReference type="PANTHER" id="PTHR33990">
    <property type="entry name" value="PROTEIN YJDN-RELATED"/>
    <property type="match status" value="1"/>
</dbReference>
<dbReference type="GO" id="GO:0032259">
    <property type="term" value="P:methylation"/>
    <property type="evidence" value="ECO:0007669"/>
    <property type="project" value="UniProtKB-KW"/>
</dbReference>
<organism evidence="2 3">
    <name type="scientific">Arthrobacter rhombi</name>
    <dbReference type="NCBI Taxonomy" id="71253"/>
    <lineage>
        <taxon>Bacteria</taxon>
        <taxon>Bacillati</taxon>
        <taxon>Actinomycetota</taxon>
        <taxon>Actinomycetes</taxon>
        <taxon>Micrococcales</taxon>
        <taxon>Micrococcaceae</taxon>
        <taxon>Arthrobacter</taxon>
    </lineage>
</organism>
<dbReference type="Gene3D" id="3.10.180.10">
    <property type="entry name" value="2,3-Dihydroxybiphenyl 1,2-Dioxygenase, domain 1"/>
    <property type="match status" value="1"/>
</dbReference>
<dbReference type="Pfam" id="PF06983">
    <property type="entry name" value="3-dmu-9_3-mt"/>
    <property type="match status" value="1"/>
</dbReference>
<proteinExistence type="predicted"/>
<accession>A0A1R4FCP3</accession>
<keyword evidence="2" id="KW-0830">Ubiquinone</keyword>
<dbReference type="PANTHER" id="PTHR33990:SF1">
    <property type="entry name" value="PROTEIN YJDN"/>
    <property type="match status" value="1"/>
</dbReference>
<dbReference type="InterPro" id="IPR028973">
    <property type="entry name" value="PhnB-like"/>
</dbReference>
<feature type="domain" description="PhnB-like" evidence="1">
    <location>
        <begin position="20"/>
        <end position="147"/>
    </location>
</feature>
<keyword evidence="2" id="KW-0489">Methyltransferase</keyword>
<sequence length="156" mass="16844">MQGTTVSVPRMKGTTMSIGMTPYLSFGGNTREAMEFYTSVFGGELAVLTFAEGMGEKDPERAQKVMHSSLFVERGIHLMASDPGPGCDPTPNGTISLSSDGTAGQDADNLHRWWDQLAGEATVTMPLEQAPWGDSFGQLTDRFGISWMFNITAQQG</sequence>
<dbReference type="AlphaFoldDB" id="A0A1R4FCP3"/>
<evidence type="ECO:0000313" key="3">
    <source>
        <dbReference type="Proteomes" id="UP000195913"/>
    </source>
</evidence>
<keyword evidence="2" id="KW-0808">Transferase</keyword>
<dbReference type="EMBL" id="FUHW01000014">
    <property type="protein sequence ID" value="SJM53669.1"/>
    <property type="molecule type" value="Genomic_DNA"/>
</dbReference>
<dbReference type="SUPFAM" id="SSF54593">
    <property type="entry name" value="Glyoxalase/Bleomycin resistance protein/Dihydroxybiphenyl dioxygenase"/>
    <property type="match status" value="1"/>
</dbReference>
<dbReference type="CDD" id="cd06588">
    <property type="entry name" value="PhnB_like"/>
    <property type="match status" value="1"/>
</dbReference>
<protein>
    <submittedName>
        <fullName evidence="2">PhnB protein putative DNA binding 3-demethylubiquinone-9 3-methyltransferase domain protein</fullName>
    </submittedName>
</protein>
<evidence type="ECO:0000259" key="1">
    <source>
        <dbReference type="Pfam" id="PF06983"/>
    </source>
</evidence>
<reference evidence="2 3" key="1">
    <citation type="submission" date="2017-02" db="EMBL/GenBank/DDBJ databases">
        <authorList>
            <person name="Peterson S.W."/>
        </authorList>
    </citation>
    <scope>NUCLEOTIDE SEQUENCE [LARGE SCALE GENOMIC DNA]</scope>
    <source>
        <strain evidence="2 3">B Ar 00.02</strain>
    </source>
</reference>
<evidence type="ECO:0000313" key="2">
    <source>
        <dbReference type="EMBL" id="SJM53669.1"/>
    </source>
</evidence>
<dbReference type="InterPro" id="IPR029068">
    <property type="entry name" value="Glyas_Bleomycin-R_OHBP_Dase"/>
</dbReference>
<keyword evidence="3" id="KW-1185">Reference proteome</keyword>
<gene>
    <name evidence="2" type="ORF">FM101_03380</name>
</gene>
<name>A0A1R4FCP3_9MICC</name>